<dbReference type="AlphaFoldDB" id="A0A383TZN4"/>
<dbReference type="InterPro" id="IPR036942">
    <property type="entry name" value="Beta-barrel_TonB_sf"/>
</dbReference>
<feature type="domain" description="Outer membrane protein beta-barrel" evidence="4">
    <location>
        <begin position="358"/>
        <end position="763"/>
    </location>
</feature>
<evidence type="ECO:0000256" key="3">
    <source>
        <dbReference type="ARBA" id="ARBA00023237"/>
    </source>
</evidence>
<keyword evidence="2" id="KW-0472">Membrane</keyword>
<comment type="subcellular location">
    <subcellularLocation>
        <location evidence="1">Cell outer membrane</location>
    </subcellularLocation>
</comment>
<dbReference type="SUPFAM" id="SSF49464">
    <property type="entry name" value="Carboxypeptidase regulatory domain-like"/>
    <property type="match status" value="1"/>
</dbReference>
<proteinExistence type="predicted"/>
<dbReference type="SUPFAM" id="SSF56935">
    <property type="entry name" value="Porins"/>
    <property type="match status" value="1"/>
</dbReference>
<evidence type="ECO:0000259" key="4">
    <source>
        <dbReference type="Pfam" id="PF14905"/>
    </source>
</evidence>
<protein>
    <submittedName>
        <fullName evidence="5">Outer membrane receptor for Fe3+-dicitrate</fullName>
    </submittedName>
</protein>
<keyword evidence="3" id="KW-0998">Cell outer membrane</keyword>
<evidence type="ECO:0000256" key="2">
    <source>
        <dbReference type="ARBA" id="ARBA00023136"/>
    </source>
</evidence>
<dbReference type="GO" id="GO:0009279">
    <property type="term" value="C:cell outer membrane"/>
    <property type="evidence" value="ECO:0007669"/>
    <property type="project" value="UniProtKB-SubCell"/>
</dbReference>
<dbReference type="Gene3D" id="2.40.170.20">
    <property type="entry name" value="TonB-dependent receptor, beta-barrel domain"/>
    <property type="match status" value="1"/>
</dbReference>
<accession>A0A383TZN4</accession>
<organism evidence="5 6">
    <name type="scientific">Candidatus Ornithobacterium hominis</name>
    <dbReference type="NCBI Taxonomy" id="2497989"/>
    <lineage>
        <taxon>Bacteria</taxon>
        <taxon>Pseudomonadati</taxon>
        <taxon>Bacteroidota</taxon>
        <taxon>Flavobacteriia</taxon>
        <taxon>Flavobacteriales</taxon>
        <taxon>Weeksellaceae</taxon>
        <taxon>Ornithobacterium</taxon>
    </lineage>
</organism>
<sequence length="787" mass="90229">MLFLASINVYSQQYEIKGRVVGDLSNKPIEFVNVILTKNDSIFSGAVTDELGNFALSAEKGDYILKLEQFGEMFLSKNISLAKDLDLGALPVEQSIALKEIVIEAKKPLIQQEIDRTIFNVENSIAATGGDALDALKRTPSVQVQNDNIALVGRSNVRVMVNDRMIELSGENLTNYLKSIPSDDIKSIEVITTPPAKYQAEGNSGLINIILKKGALNAWSNTTRTAYIQTTYPAYSIGNTFNYNKNKWAINASVDAKKGSEASILDHEIFFPNARNVSQMDSKNRKDFYSGRLGIDYDISDKSTIGAIANISESLPDSKDNSYINIFDDNNVQFSQILTQGNSIEKDKNISTNVHFIQKLDTLGKKLTIDLDYFNFKEDRNRNFSTIQTTNNIIDNFDIANNLGNQNINNYSINVNLEHPTKWANYTYGGRLSFSNTESGVKFFDLSSGNPIIDPNQTDDFRYDEYIQALYFDVSKKFGEKWQVKLGLRYEHTHTKSLPLTYNQEFTNNYGKLFPTVYALYLMNENNFLNLNYSRRTKRPGFWELNPFKWYLNANSYAEGNPFLQPSFNHNVELTHGYNQKLFSTFIFQYTEDGFGQIPSVNGLNNQQIYTRANYNNTYVFGLVENYRYTPFKWWESNNQFFIFYSETKIKSEFVNDLPVQNGLSSAFSTNNSFVLNNSKTFLGELNFNYNFPRNSGIYKAEQSYSLDFAIKYLFWNKSLVATFAVNDIFRTSNPNITTFTNNIKQVYNNYYDNRFFRFSLSYTLGNRKINVEKRSFGNEEEQNRTN</sequence>
<name>A0A383TZN4_9FLAO</name>
<keyword evidence="6" id="KW-1185">Reference proteome</keyword>
<dbReference type="InterPro" id="IPR008969">
    <property type="entry name" value="CarboxyPept-like_regulatory"/>
</dbReference>
<evidence type="ECO:0000313" key="5">
    <source>
        <dbReference type="EMBL" id="SZD73074.1"/>
    </source>
</evidence>
<keyword evidence="5" id="KW-0675">Receptor</keyword>
<dbReference type="PANTHER" id="PTHR40980:SF4">
    <property type="entry name" value="TONB-DEPENDENT RECEPTOR-LIKE BETA-BARREL DOMAIN-CONTAINING PROTEIN"/>
    <property type="match status" value="1"/>
</dbReference>
<dbReference type="EMBL" id="UNSC01000004">
    <property type="protein sequence ID" value="SZD73074.1"/>
    <property type="molecule type" value="Genomic_DNA"/>
</dbReference>
<evidence type="ECO:0000256" key="1">
    <source>
        <dbReference type="ARBA" id="ARBA00004442"/>
    </source>
</evidence>
<gene>
    <name evidence="5" type="ORF">SAMEA104719789_01146</name>
</gene>
<dbReference type="Pfam" id="PF13715">
    <property type="entry name" value="CarbopepD_reg_2"/>
    <property type="match status" value="1"/>
</dbReference>
<evidence type="ECO:0000313" key="6">
    <source>
        <dbReference type="Proteomes" id="UP000262142"/>
    </source>
</evidence>
<dbReference type="Proteomes" id="UP000262142">
    <property type="component" value="Unassembled WGS sequence"/>
</dbReference>
<dbReference type="Pfam" id="PF14905">
    <property type="entry name" value="OMP_b-brl_3"/>
    <property type="match status" value="1"/>
</dbReference>
<reference evidence="5 6" key="1">
    <citation type="submission" date="2018-09" db="EMBL/GenBank/DDBJ databases">
        <authorList>
            <consortium name="Pathogen Informatics"/>
        </authorList>
    </citation>
    <scope>NUCLEOTIDE SEQUENCE [LARGE SCALE GENOMIC DNA]</scope>
    <source>
        <strain evidence="5 6">OH-22767</strain>
    </source>
</reference>
<dbReference type="Gene3D" id="2.170.130.10">
    <property type="entry name" value="TonB-dependent receptor, plug domain"/>
    <property type="match status" value="1"/>
</dbReference>
<dbReference type="InterPro" id="IPR041700">
    <property type="entry name" value="OMP_b-brl_3"/>
</dbReference>
<dbReference type="InterPro" id="IPR037066">
    <property type="entry name" value="Plug_dom_sf"/>
</dbReference>
<dbReference type="PANTHER" id="PTHR40980">
    <property type="entry name" value="PLUG DOMAIN-CONTAINING PROTEIN"/>
    <property type="match status" value="1"/>
</dbReference>